<feature type="region of interest" description="Disordered" evidence="2">
    <location>
        <begin position="21"/>
        <end position="60"/>
    </location>
</feature>
<protein>
    <submittedName>
        <fullName evidence="3">Uncharacterized protein</fullName>
    </submittedName>
</protein>
<feature type="region of interest" description="Disordered" evidence="2">
    <location>
        <begin position="162"/>
        <end position="192"/>
    </location>
</feature>
<dbReference type="Proteomes" id="UP000483820">
    <property type="component" value="Chromosome I"/>
</dbReference>
<name>A0A6A5HLN8_CAERE</name>
<dbReference type="GeneID" id="78773060"/>
<feature type="coiled-coil region" evidence="1">
    <location>
        <begin position="75"/>
        <end position="109"/>
    </location>
</feature>
<evidence type="ECO:0000256" key="2">
    <source>
        <dbReference type="SAM" id="MobiDB-lite"/>
    </source>
</evidence>
<sequence length="192" mass="21502">MLCQQQSWYYMNLQKLQADNSRAGGVGQGRQRRGGRAGRGERGEGDFNRTIGGEAGFRNDGADQVAEEVEMDMEREDVIVNNDDEERQRQQLENSRQMVLNEVANVADELEDMLRRIGAPVEAEQQPVHRNDPQNAGIVRNGVPRVARGSRRDGRAVLANSDRAGAVGRRGRRRERLGRGGRGGRARRARRV</sequence>
<comment type="caution">
    <text evidence="3">The sequence shown here is derived from an EMBL/GenBank/DDBJ whole genome shotgun (WGS) entry which is preliminary data.</text>
</comment>
<organism evidence="3 4">
    <name type="scientific">Caenorhabditis remanei</name>
    <name type="common">Caenorhabditis vulgaris</name>
    <dbReference type="NCBI Taxonomy" id="31234"/>
    <lineage>
        <taxon>Eukaryota</taxon>
        <taxon>Metazoa</taxon>
        <taxon>Ecdysozoa</taxon>
        <taxon>Nematoda</taxon>
        <taxon>Chromadorea</taxon>
        <taxon>Rhabditida</taxon>
        <taxon>Rhabditina</taxon>
        <taxon>Rhabditomorpha</taxon>
        <taxon>Rhabditoidea</taxon>
        <taxon>Rhabditidae</taxon>
        <taxon>Peloderinae</taxon>
        <taxon>Caenorhabditis</taxon>
    </lineage>
</organism>
<keyword evidence="1" id="KW-0175">Coiled coil</keyword>
<evidence type="ECO:0000313" key="3">
    <source>
        <dbReference type="EMBL" id="KAF1768465.1"/>
    </source>
</evidence>
<reference evidence="3 4" key="1">
    <citation type="submission" date="2019-12" db="EMBL/GenBank/DDBJ databases">
        <title>Chromosome-level assembly of the Caenorhabditis remanei genome.</title>
        <authorList>
            <person name="Teterina A.A."/>
            <person name="Willis J.H."/>
            <person name="Phillips P.C."/>
        </authorList>
    </citation>
    <scope>NUCLEOTIDE SEQUENCE [LARGE SCALE GENOMIC DNA]</scope>
    <source>
        <strain evidence="3 4">PX506</strain>
        <tissue evidence="3">Whole organism</tissue>
    </source>
</reference>
<proteinExistence type="predicted"/>
<dbReference type="KEGG" id="crq:GCK72_000277"/>
<dbReference type="AlphaFoldDB" id="A0A6A5HLN8"/>
<dbReference type="EMBL" id="WUAV01000001">
    <property type="protein sequence ID" value="KAF1768465.1"/>
    <property type="molecule type" value="Genomic_DNA"/>
</dbReference>
<feature type="compositionally biased region" description="Basic residues" evidence="2">
    <location>
        <begin position="182"/>
        <end position="192"/>
    </location>
</feature>
<evidence type="ECO:0000256" key="1">
    <source>
        <dbReference type="SAM" id="Coils"/>
    </source>
</evidence>
<evidence type="ECO:0000313" key="4">
    <source>
        <dbReference type="Proteomes" id="UP000483820"/>
    </source>
</evidence>
<feature type="compositionally biased region" description="Basic and acidic residues" evidence="2">
    <location>
        <begin position="38"/>
        <end position="47"/>
    </location>
</feature>
<gene>
    <name evidence="3" type="ORF">GCK72_000277</name>
</gene>
<dbReference type="RefSeq" id="XP_053591028.1">
    <property type="nucleotide sequence ID" value="XM_053722383.1"/>
</dbReference>
<dbReference type="CTD" id="78773060"/>
<accession>A0A6A5HLN8</accession>